<evidence type="ECO:0000259" key="5">
    <source>
        <dbReference type="PROSITE" id="PS50048"/>
    </source>
</evidence>
<dbReference type="RefSeq" id="XP_028483188.1">
    <property type="nucleotide sequence ID" value="XM_028627431.1"/>
</dbReference>
<comment type="caution">
    <text evidence="6">The sequence shown here is derived from an EMBL/GenBank/DDBJ whole genome shotgun (WGS) entry which is preliminary data.</text>
</comment>
<dbReference type="Proteomes" id="UP000283841">
    <property type="component" value="Unassembled WGS sequence"/>
</dbReference>
<dbReference type="PANTHER" id="PTHR38111:SF6">
    <property type="entry name" value="FINGER DOMAIN PROTEIN, PUTATIVE (AFU_ORTHOLOGUE AFUA_8G01940)-RELATED"/>
    <property type="match status" value="1"/>
</dbReference>
<keyword evidence="2" id="KW-0238">DNA-binding</keyword>
<evidence type="ECO:0000256" key="2">
    <source>
        <dbReference type="ARBA" id="ARBA00023125"/>
    </source>
</evidence>
<dbReference type="EMBL" id="RCNU01000009">
    <property type="protein sequence ID" value="RWQ93543.1"/>
    <property type="molecule type" value="Genomic_DNA"/>
</dbReference>
<reference evidence="6 7" key="1">
    <citation type="journal article" date="2018" name="Front. Microbiol.">
        <title>Genomic and genetic insights into a cosmopolitan fungus, Paecilomyces variotii (Eurotiales).</title>
        <authorList>
            <person name="Urquhart A.S."/>
            <person name="Mondo S.J."/>
            <person name="Makela M.R."/>
            <person name="Hane J.K."/>
            <person name="Wiebenga A."/>
            <person name="He G."/>
            <person name="Mihaltcheva S."/>
            <person name="Pangilinan J."/>
            <person name="Lipzen A."/>
            <person name="Barry K."/>
            <person name="de Vries R.P."/>
            <person name="Grigoriev I.V."/>
            <person name="Idnurm A."/>
        </authorList>
    </citation>
    <scope>NUCLEOTIDE SEQUENCE [LARGE SCALE GENOMIC DNA]</scope>
    <source>
        <strain evidence="6 7">CBS 101075</strain>
    </source>
</reference>
<feature type="domain" description="Zn(2)-C6 fungal-type" evidence="5">
    <location>
        <begin position="9"/>
        <end position="37"/>
    </location>
</feature>
<accession>A0A443HNZ2</accession>
<evidence type="ECO:0000313" key="6">
    <source>
        <dbReference type="EMBL" id="RWQ93543.1"/>
    </source>
</evidence>
<keyword evidence="1" id="KW-0805">Transcription regulation</keyword>
<evidence type="ECO:0000256" key="3">
    <source>
        <dbReference type="ARBA" id="ARBA00023163"/>
    </source>
</evidence>
<sequence length="487" mass="54719">MVGTPRSTGCDNCRVRKKKCGEERPQCQACLAAGWPCPGYARRWKFINENQQLASYYQKKSYIFEEVDTVPSTVEDWNPDYNDLYLWPYGKLSTSAGFGTFRLNIPWPLTSEHDRSGSLLVYIIEDPKSQGLFPINSHGDYFSFIPSRIGHNVALDASVSCLCGLFIDVFTGNSTISETAIRRYMSSLRCLRECLDDERKRLESETICASVILQLCELVMNADNGRWSHLSRGTKVLIRDCGPERCAAPFERALLESQRAWFIMLDMSEGQECFLSQLQWRQLLQSPAVFPISKGPPSLSLRSKLCDLLVDGPDLLSEASKLSMLEASGLCRKSELERQRDHVIYRAVSMKQSIERWYIEEFEPSLLAHRPLANASTKAVPPSDLQSNLGIPRYPEVLFGVLDCISNSVLIRLDELLLSLTAGSLGGHNGSAAAVDPDITAQRQETVRTSFDSVRQSSRVAAKPLEFGMRQIWSIGRVFNQGQTFDI</sequence>
<dbReference type="GO" id="GO:0003677">
    <property type="term" value="F:DNA binding"/>
    <property type="evidence" value="ECO:0007669"/>
    <property type="project" value="UniProtKB-KW"/>
</dbReference>
<dbReference type="InterPro" id="IPR001138">
    <property type="entry name" value="Zn2Cys6_DnaBD"/>
</dbReference>
<evidence type="ECO:0000256" key="4">
    <source>
        <dbReference type="ARBA" id="ARBA00023242"/>
    </source>
</evidence>
<dbReference type="SUPFAM" id="SSF57701">
    <property type="entry name" value="Zn2/Cys6 DNA-binding domain"/>
    <property type="match status" value="1"/>
</dbReference>
<dbReference type="AlphaFoldDB" id="A0A443HNZ2"/>
<evidence type="ECO:0000313" key="7">
    <source>
        <dbReference type="Proteomes" id="UP000283841"/>
    </source>
</evidence>
<dbReference type="STRING" id="264951.A0A443HNZ2"/>
<dbReference type="InterPro" id="IPR036864">
    <property type="entry name" value="Zn2-C6_fun-type_DNA-bd_sf"/>
</dbReference>
<evidence type="ECO:0000256" key="1">
    <source>
        <dbReference type="ARBA" id="ARBA00023015"/>
    </source>
</evidence>
<gene>
    <name evidence="6" type="ORF">C8Q69DRAFT_326979</name>
</gene>
<protein>
    <recommendedName>
        <fullName evidence="5">Zn(2)-C6 fungal-type domain-containing protein</fullName>
    </recommendedName>
</protein>
<proteinExistence type="predicted"/>
<dbReference type="InterPro" id="IPR053178">
    <property type="entry name" value="Osmoadaptation_assoc"/>
</dbReference>
<organism evidence="6 7">
    <name type="scientific">Byssochlamys spectabilis</name>
    <name type="common">Paecilomyces variotii</name>
    <dbReference type="NCBI Taxonomy" id="264951"/>
    <lineage>
        <taxon>Eukaryota</taxon>
        <taxon>Fungi</taxon>
        <taxon>Dikarya</taxon>
        <taxon>Ascomycota</taxon>
        <taxon>Pezizomycotina</taxon>
        <taxon>Eurotiomycetes</taxon>
        <taxon>Eurotiomycetidae</taxon>
        <taxon>Eurotiales</taxon>
        <taxon>Thermoascaceae</taxon>
        <taxon>Paecilomyces</taxon>
    </lineage>
</organism>
<keyword evidence="7" id="KW-1185">Reference proteome</keyword>
<keyword evidence="3" id="KW-0804">Transcription</keyword>
<dbReference type="SMART" id="SM00066">
    <property type="entry name" value="GAL4"/>
    <property type="match status" value="1"/>
</dbReference>
<keyword evidence="4" id="KW-0539">Nucleus</keyword>
<dbReference type="Pfam" id="PF00172">
    <property type="entry name" value="Zn_clus"/>
    <property type="match status" value="1"/>
</dbReference>
<dbReference type="GeneID" id="39596708"/>
<dbReference type="PROSITE" id="PS50048">
    <property type="entry name" value="ZN2_CY6_FUNGAL_2"/>
    <property type="match status" value="1"/>
</dbReference>
<dbReference type="Gene3D" id="4.10.240.10">
    <property type="entry name" value="Zn(2)-C6 fungal-type DNA-binding domain"/>
    <property type="match status" value="1"/>
</dbReference>
<dbReference type="PROSITE" id="PS00463">
    <property type="entry name" value="ZN2_CY6_FUNGAL_1"/>
    <property type="match status" value="1"/>
</dbReference>
<dbReference type="GO" id="GO:0000981">
    <property type="term" value="F:DNA-binding transcription factor activity, RNA polymerase II-specific"/>
    <property type="evidence" value="ECO:0007669"/>
    <property type="project" value="InterPro"/>
</dbReference>
<dbReference type="GO" id="GO:0008270">
    <property type="term" value="F:zinc ion binding"/>
    <property type="evidence" value="ECO:0007669"/>
    <property type="project" value="InterPro"/>
</dbReference>
<name>A0A443HNZ2_BYSSP</name>
<dbReference type="PANTHER" id="PTHR38111">
    <property type="entry name" value="ZN(2)-C6 FUNGAL-TYPE DOMAIN-CONTAINING PROTEIN-RELATED"/>
    <property type="match status" value="1"/>
</dbReference>
<dbReference type="VEuPathDB" id="FungiDB:C8Q69DRAFT_326979"/>
<dbReference type="CDD" id="cd00067">
    <property type="entry name" value="GAL4"/>
    <property type="match status" value="1"/>
</dbReference>